<accession>A0ABQ6JM08</accession>
<comment type="caution">
    <text evidence="3">The sequence shown here is derived from an EMBL/GenBank/DDBJ whole genome shotgun (WGS) entry which is preliminary data.</text>
</comment>
<protein>
    <submittedName>
        <fullName evidence="3">Oxidoreductase</fullName>
    </submittedName>
</protein>
<comment type="similarity">
    <text evidence="1">Belongs to the short-chain dehydrogenases/reductases (SDR) family.</text>
</comment>
<evidence type="ECO:0000313" key="4">
    <source>
        <dbReference type="Proteomes" id="UP001157017"/>
    </source>
</evidence>
<dbReference type="Proteomes" id="UP001157017">
    <property type="component" value="Unassembled WGS sequence"/>
</dbReference>
<dbReference type="EMBL" id="BSUZ01000001">
    <property type="protein sequence ID" value="GMA89048.1"/>
    <property type="molecule type" value="Genomic_DNA"/>
</dbReference>
<dbReference type="Pfam" id="PF00106">
    <property type="entry name" value="adh_short"/>
    <property type="match status" value="1"/>
</dbReference>
<gene>
    <name evidence="3" type="ORF">GCM10025868_42980</name>
</gene>
<dbReference type="InterPro" id="IPR051122">
    <property type="entry name" value="SDR_DHRS6-like"/>
</dbReference>
<dbReference type="SUPFAM" id="SSF51735">
    <property type="entry name" value="NAD(P)-binding Rossmann-fold domains"/>
    <property type="match status" value="1"/>
</dbReference>
<evidence type="ECO:0000256" key="2">
    <source>
        <dbReference type="ARBA" id="ARBA00023002"/>
    </source>
</evidence>
<name>A0ABQ6JM08_9ACTN</name>
<dbReference type="PANTHER" id="PTHR43477:SF1">
    <property type="entry name" value="DIHYDROANTICAPSIN 7-DEHYDROGENASE"/>
    <property type="match status" value="1"/>
</dbReference>
<proteinExistence type="inferred from homology"/>
<dbReference type="PANTHER" id="PTHR43477">
    <property type="entry name" value="DIHYDROANTICAPSIN 7-DEHYDROGENASE"/>
    <property type="match status" value="1"/>
</dbReference>
<dbReference type="InterPro" id="IPR002347">
    <property type="entry name" value="SDR_fam"/>
</dbReference>
<dbReference type="InterPro" id="IPR036291">
    <property type="entry name" value="NAD(P)-bd_dom_sf"/>
</dbReference>
<reference evidence="4" key="1">
    <citation type="journal article" date="2019" name="Int. J. Syst. Evol. Microbiol.">
        <title>The Global Catalogue of Microorganisms (GCM) 10K type strain sequencing project: providing services to taxonomists for standard genome sequencing and annotation.</title>
        <authorList>
            <consortium name="The Broad Institute Genomics Platform"/>
            <consortium name="The Broad Institute Genome Sequencing Center for Infectious Disease"/>
            <person name="Wu L."/>
            <person name="Ma J."/>
        </authorList>
    </citation>
    <scope>NUCLEOTIDE SEQUENCE [LARGE SCALE GENOMIC DNA]</scope>
    <source>
        <strain evidence="4">NBRC 108730</strain>
    </source>
</reference>
<dbReference type="Gene3D" id="3.40.50.720">
    <property type="entry name" value="NAD(P)-binding Rossmann-like Domain"/>
    <property type="match status" value="1"/>
</dbReference>
<dbReference type="InterPro" id="IPR020904">
    <property type="entry name" value="Sc_DH/Rdtase_CS"/>
</dbReference>
<evidence type="ECO:0000313" key="3">
    <source>
        <dbReference type="EMBL" id="GMA89048.1"/>
    </source>
</evidence>
<keyword evidence="4" id="KW-1185">Reference proteome</keyword>
<keyword evidence="2" id="KW-0560">Oxidoreductase</keyword>
<sequence>MSAADLAGRVVVVTGAGGALGGLVCEQAARRGAAVELCDRTAPLAEEAAGRVAGVGGDATATVVDLLDADATARWGVDVVARRGRVDGLVHLVGGWRGGAPLAQADLADWDLLQQLLVRTLQTTSQAFHAALTASDDARLVIVSAKEAHRPTQKNAAYAAAKAAAEAWVQAIAHSWKDVPTAAAVTLVVTGLVTPQMRADRPDAAFTNLTDIDEVARAVTGLWDRPASDLNGARLWLTPEPSRT</sequence>
<dbReference type="PROSITE" id="PS00061">
    <property type="entry name" value="ADH_SHORT"/>
    <property type="match status" value="1"/>
</dbReference>
<evidence type="ECO:0000256" key="1">
    <source>
        <dbReference type="ARBA" id="ARBA00006484"/>
    </source>
</evidence>
<organism evidence="3 4">
    <name type="scientific">Angustibacter aerolatus</name>
    <dbReference type="NCBI Taxonomy" id="1162965"/>
    <lineage>
        <taxon>Bacteria</taxon>
        <taxon>Bacillati</taxon>
        <taxon>Actinomycetota</taxon>
        <taxon>Actinomycetes</taxon>
        <taxon>Kineosporiales</taxon>
        <taxon>Kineosporiaceae</taxon>
    </lineage>
</organism>
<dbReference type="PRINTS" id="PR00081">
    <property type="entry name" value="GDHRDH"/>
</dbReference>